<name>A0ACA9NPH6_9GLOM</name>
<feature type="non-terminal residue" evidence="1">
    <location>
        <position position="211"/>
    </location>
</feature>
<dbReference type="Proteomes" id="UP000789525">
    <property type="component" value="Unassembled WGS sequence"/>
</dbReference>
<proteinExistence type="predicted"/>
<organism evidence="1 2">
    <name type="scientific">Acaulospora colombiana</name>
    <dbReference type="NCBI Taxonomy" id="27376"/>
    <lineage>
        <taxon>Eukaryota</taxon>
        <taxon>Fungi</taxon>
        <taxon>Fungi incertae sedis</taxon>
        <taxon>Mucoromycota</taxon>
        <taxon>Glomeromycotina</taxon>
        <taxon>Glomeromycetes</taxon>
        <taxon>Diversisporales</taxon>
        <taxon>Acaulosporaceae</taxon>
        <taxon>Acaulospora</taxon>
    </lineage>
</organism>
<sequence length="211" mass="24283">MDTFTITLRGTSFQLTKDQVEFDGPNYFTSYFFGGFKEAEQGTRDLTLNRHPKLFELIYEHLSGYEIFPVADGFIPGMSTETVLKNLRLDAQFYGLTLLLAAVEDELHTRVEEMKPEPPLKYDYSLLVSPPGYIVSVNSRDPQVRWNGFRPSLDRYPVPQESLQAYLDQFKVADLGSQDRSWIPVEGDQQIVAVWENPNRANFAYALVKRR</sequence>
<reference evidence="1" key="1">
    <citation type="submission" date="2021-06" db="EMBL/GenBank/DDBJ databases">
        <authorList>
            <person name="Kallberg Y."/>
            <person name="Tangrot J."/>
            <person name="Rosling A."/>
        </authorList>
    </citation>
    <scope>NUCLEOTIDE SEQUENCE</scope>
    <source>
        <strain evidence="1">CL356</strain>
    </source>
</reference>
<comment type="caution">
    <text evidence="1">The sequence shown here is derived from an EMBL/GenBank/DDBJ whole genome shotgun (WGS) entry which is preliminary data.</text>
</comment>
<evidence type="ECO:0000313" key="2">
    <source>
        <dbReference type="Proteomes" id="UP000789525"/>
    </source>
</evidence>
<dbReference type="EMBL" id="CAJVPT010023982">
    <property type="protein sequence ID" value="CAG8668223.1"/>
    <property type="molecule type" value="Genomic_DNA"/>
</dbReference>
<keyword evidence="2" id="KW-1185">Reference proteome</keyword>
<accession>A0ACA9NPH6</accession>
<gene>
    <name evidence="1" type="ORF">ACOLOM_LOCUS8849</name>
</gene>
<protein>
    <submittedName>
        <fullName evidence="1">2142_t:CDS:1</fullName>
    </submittedName>
</protein>
<evidence type="ECO:0000313" key="1">
    <source>
        <dbReference type="EMBL" id="CAG8668223.1"/>
    </source>
</evidence>